<evidence type="ECO:0000256" key="1">
    <source>
        <dbReference type="SAM" id="MobiDB-lite"/>
    </source>
</evidence>
<feature type="region of interest" description="Disordered" evidence="1">
    <location>
        <begin position="207"/>
        <end position="243"/>
    </location>
</feature>
<dbReference type="GeneID" id="70229522"/>
<evidence type="ECO:0000313" key="3">
    <source>
        <dbReference type="Proteomes" id="UP000720189"/>
    </source>
</evidence>
<dbReference type="OrthoDB" id="4814848at2759"/>
<proteinExistence type="predicted"/>
<name>A0A9P9H0A4_FUSRE</name>
<gene>
    <name evidence="2" type="ORF">BKA55DRAFT_690809</name>
</gene>
<sequence>MGDTSYEDTQHLLDCITSPNFDQRLNNHMDGNAIEEAKDTKVPKFIGPSNSAFQNPQAHYEIENDLLTPNPFEREFMEACKAARARIPVSAGSDEQLSTFDNSTTVGEDDTQVPTSTTLTPATQFSSPMNPEHFLPESFQAQTYPPLYNQPQSYPVPMNQPFHDQTALEQMEPFPQRRFITRCGRQFKRSQRPRQQPIFTLADQLQQPLTEQTSHPTFQVSQPHIPSSRAPPRRVAAPGEPTRHKIPANITAYTSDQQWLLPKLDRFTHEYQGYITNPGQARRIDNVFLSLAHHEVKVTPVDMDPTFPRAHEAYRACVQELFNAIVDWSNTRGWRTKMGSKLAAQWVEEVKAYRKKLGLSVEPPDMLDHQIEPPLYRMPPVNEQWKNVVHRQLSNIEIEILSSKILDSAMLSQQDRNFDNKVLIHSALRSSWLSRITNSPVAELVRKENNKAGNDKKRNTANRQNGKGAKRPQSEESEDEEEDRKVKRTRT</sequence>
<feature type="region of interest" description="Disordered" evidence="1">
    <location>
        <begin position="447"/>
        <end position="491"/>
    </location>
</feature>
<dbReference type="EMBL" id="JAGMUX010000009">
    <property type="protein sequence ID" value="KAH7248695.1"/>
    <property type="molecule type" value="Genomic_DNA"/>
</dbReference>
<organism evidence="2 3">
    <name type="scientific">Fusarium redolens</name>
    <dbReference type="NCBI Taxonomy" id="48865"/>
    <lineage>
        <taxon>Eukaryota</taxon>
        <taxon>Fungi</taxon>
        <taxon>Dikarya</taxon>
        <taxon>Ascomycota</taxon>
        <taxon>Pezizomycotina</taxon>
        <taxon>Sordariomycetes</taxon>
        <taxon>Hypocreomycetidae</taxon>
        <taxon>Hypocreales</taxon>
        <taxon>Nectriaceae</taxon>
        <taxon>Fusarium</taxon>
        <taxon>Fusarium redolens species complex</taxon>
    </lineage>
</organism>
<dbReference type="RefSeq" id="XP_046048490.1">
    <property type="nucleotide sequence ID" value="XM_046199568.1"/>
</dbReference>
<evidence type="ECO:0000313" key="2">
    <source>
        <dbReference type="EMBL" id="KAH7248695.1"/>
    </source>
</evidence>
<feature type="region of interest" description="Disordered" evidence="1">
    <location>
        <begin position="94"/>
        <end position="127"/>
    </location>
</feature>
<feature type="compositionally biased region" description="Polar residues" evidence="1">
    <location>
        <begin position="207"/>
        <end position="225"/>
    </location>
</feature>
<dbReference type="AlphaFoldDB" id="A0A9P9H0A4"/>
<feature type="compositionally biased region" description="Basic and acidic residues" evidence="1">
    <location>
        <begin position="447"/>
        <end position="458"/>
    </location>
</feature>
<dbReference type="Proteomes" id="UP000720189">
    <property type="component" value="Unassembled WGS sequence"/>
</dbReference>
<accession>A0A9P9H0A4</accession>
<comment type="caution">
    <text evidence="2">The sequence shown here is derived from an EMBL/GenBank/DDBJ whole genome shotgun (WGS) entry which is preliminary data.</text>
</comment>
<protein>
    <submittedName>
        <fullName evidence="2">Uncharacterized protein</fullName>
    </submittedName>
</protein>
<keyword evidence="3" id="KW-1185">Reference proteome</keyword>
<reference evidence="2" key="1">
    <citation type="journal article" date="2021" name="Nat. Commun.">
        <title>Genetic determinants of endophytism in the Arabidopsis root mycobiome.</title>
        <authorList>
            <person name="Mesny F."/>
            <person name="Miyauchi S."/>
            <person name="Thiergart T."/>
            <person name="Pickel B."/>
            <person name="Atanasova L."/>
            <person name="Karlsson M."/>
            <person name="Huettel B."/>
            <person name="Barry K.W."/>
            <person name="Haridas S."/>
            <person name="Chen C."/>
            <person name="Bauer D."/>
            <person name="Andreopoulos W."/>
            <person name="Pangilinan J."/>
            <person name="LaButti K."/>
            <person name="Riley R."/>
            <person name="Lipzen A."/>
            <person name="Clum A."/>
            <person name="Drula E."/>
            <person name="Henrissat B."/>
            <person name="Kohler A."/>
            <person name="Grigoriev I.V."/>
            <person name="Martin F.M."/>
            <person name="Hacquard S."/>
        </authorList>
    </citation>
    <scope>NUCLEOTIDE SEQUENCE</scope>
    <source>
        <strain evidence="2">MPI-CAGE-AT-0023</strain>
    </source>
</reference>